<keyword evidence="3" id="KW-0067">ATP-binding</keyword>
<reference evidence="3 4" key="1">
    <citation type="journal article" date="2010" name="Environ. Microbiol.">
        <title>Genomic analysis of oceanic cyanobacterial myoviruses compared with T4-like myoviruses from diverse hosts and environments.</title>
        <authorList>
            <person name="Sullivan M.B."/>
            <person name="Huang K.H."/>
            <person name="Ignacio-Espinoza J.C."/>
            <person name="Berlin A.M."/>
            <person name="Kelly L."/>
            <person name="Weigele P.R."/>
            <person name="DeFrancesco A.S."/>
            <person name="Kern S.E."/>
            <person name="Thompson L.R."/>
            <person name="Young S."/>
            <person name="Yandava C."/>
            <person name="Fu R."/>
            <person name="Krastins B."/>
            <person name="Chase M."/>
            <person name="Sarracino D."/>
            <person name="Osburne M.S."/>
            <person name="Henn M.R."/>
            <person name="Chisholm S.W."/>
        </authorList>
    </citation>
    <scope>NUCLEOTIDE SEQUENCE [LARGE SCALE GENOMIC DNA]</scope>
    <source>
        <strain evidence="3">6501-1</strain>
    </source>
</reference>
<keyword evidence="3" id="KW-0347">Helicase</keyword>
<dbReference type="SUPFAM" id="SSF52540">
    <property type="entry name" value="P-loop containing nucleoside triphosphate hydrolases"/>
    <property type="match status" value="2"/>
</dbReference>
<dbReference type="InterPro" id="IPR001650">
    <property type="entry name" value="Helicase_C-like"/>
</dbReference>
<dbReference type="GO" id="GO:0016787">
    <property type="term" value="F:hydrolase activity"/>
    <property type="evidence" value="ECO:0007669"/>
    <property type="project" value="InterPro"/>
</dbReference>
<dbReference type="PROSITE" id="PS51192">
    <property type="entry name" value="HELICASE_ATP_BIND_1"/>
    <property type="match status" value="1"/>
</dbReference>
<dbReference type="Proteomes" id="UP000006523">
    <property type="component" value="Segment"/>
</dbReference>
<dbReference type="PANTHER" id="PTHR47396">
    <property type="entry name" value="TYPE I RESTRICTION ENZYME ECOKI R PROTEIN"/>
    <property type="match status" value="1"/>
</dbReference>
<dbReference type="CDD" id="cd18785">
    <property type="entry name" value="SF2_C"/>
    <property type="match status" value="1"/>
</dbReference>
<keyword evidence="3" id="KW-0547">Nucleotide-binding</keyword>
<dbReference type="GO" id="GO:0004386">
    <property type="term" value="F:helicase activity"/>
    <property type="evidence" value="ECO:0007669"/>
    <property type="project" value="UniProtKB-KW"/>
</dbReference>
<evidence type="ECO:0000259" key="1">
    <source>
        <dbReference type="PROSITE" id="PS51192"/>
    </source>
</evidence>
<feature type="domain" description="Helicase ATP-binding" evidence="1">
    <location>
        <begin position="132"/>
        <end position="285"/>
    </location>
</feature>
<dbReference type="InterPro" id="IPR027417">
    <property type="entry name" value="P-loop_NTPase"/>
</dbReference>
<dbReference type="OrthoDB" id="2008at10239"/>
<dbReference type="PANTHER" id="PTHR47396:SF1">
    <property type="entry name" value="ATP-DEPENDENT HELICASE IRC3-RELATED"/>
    <property type="match status" value="1"/>
</dbReference>
<dbReference type="InterPro" id="IPR014001">
    <property type="entry name" value="Helicase_ATP-bd"/>
</dbReference>
<proteinExistence type="predicted"/>
<evidence type="ECO:0000313" key="4">
    <source>
        <dbReference type="Proteomes" id="UP000006523"/>
    </source>
</evidence>
<keyword evidence="4" id="KW-1185">Reference proteome</keyword>
<dbReference type="InterPro" id="IPR049430">
    <property type="entry name" value="UvsW_N_sf"/>
</dbReference>
<dbReference type="GeneID" id="10327484"/>
<keyword evidence="3" id="KW-0378">Hydrolase</keyword>
<dbReference type="Pfam" id="PF04851">
    <property type="entry name" value="ResIII"/>
    <property type="match status" value="1"/>
</dbReference>
<dbReference type="CDD" id="cd17926">
    <property type="entry name" value="DEXHc_RE"/>
    <property type="match status" value="1"/>
</dbReference>
<dbReference type="Gene3D" id="3.40.50.300">
    <property type="entry name" value="P-loop containing nucleotide triphosphate hydrolases"/>
    <property type="match status" value="2"/>
</dbReference>
<dbReference type="RefSeq" id="YP_004323035.1">
    <property type="nucleotide sequence ID" value="NC_015282.1"/>
</dbReference>
<dbReference type="SMART" id="SM00490">
    <property type="entry name" value="HELICc"/>
    <property type="match status" value="1"/>
</dbReference>
<dbReference type="GO" id="GO:0003677">
    <property type="term" value="F:DNA binding"/>
    <property type="evidence" value="ECO:0007669"/>
    <property type="project" value="InterPro"/>
</dbReference>
<protein>
    <submittedName>
        <fullName evidence="3">RNA-DNA + DNA-DNA helicase</fullName>
    </submittedName>
</protein>
<dbReference type="Gene3D" id="3.30.780.20">
    <property type="match status" value="1"/>
</dbReference>
<name>E3SIF1_9CAUD</name>
<dbReference type="Pfam" id="PF21241">
    <property type="entry name" value="UvsW_N"/>
    <property type="match status" value="1"/>
</dbReference>
<dbReference type="InterPro" id="IPR049409">
    <property type="entry name" value="UvsW_N"/>
</dbReference>
<dbReference type="EMBL" id="GU071094">
    <property type="protein sequence ID" value="ADO97206.1"/>
    <property type="molecule type" value="Genomic_DNA"/>
</dbReference>
<gene>
    <name evidence="3" type="primary">uvsW</name>
    <name evidence="3" type="ORF">SSM1_144</name>
</gene>
<evidence type="ECO:0000313" key="3">
    <source>
        <dbReference type="EMBL" id="ADO97206.1"/>
    </source>
</evidence>
<dbReference type="InterPro" id="IPR006935">
    <property type="entry name" value="Helicase/UvrB_N"/>
</dbReference>
<evidence type="ECO:0000259" key="2">
    <source>
        <dbReference type="PROSITE" id="PS51194"/>
    </source>
</evidence>
<dbReference type="KEGG" id="vg:10327484"/>
<dbReference type="GO" id="GO:0005524">
    <property type="term" value="F:ATP binding"/>
    <property type="evidence" value="ECO:0007669"/>
    <property type="project" value="InterPro"/>
</dbReference>
<feature type="domain" description="Helicase C-terminal" evidence="2">
    <location>
        <begin position="335"/>
        <end position="490"/>
    </location>
</feature>
<sequence>MDPRMSDLIIKKKNEVYLKVEAEPHINYELADFFTFEVESAKFMQKTRRYKGWDGKIRLYSPGTGEIYCGLIDYLLDWVDKKGYDCKVEDCKYFGHPLSENPMITPRSVVGFVKSLCLPPSLQVRDYQYKAIYEALKYNRRLLLSPTASGKSLMIYALVRFHTNVDRNVLIVVPTTSLVEQMYKDFEEYGWMATKDCHKIYAGAEKYTDHSVVITTWQSIYKEPRKWFDRFDVVIGDEAHQFKAKSLTTLMSKLHECKYRIGFTGTLDGANVNQLVLEGLFGRCSQVTRTAQLMQAGHVAKLKVKIVLCKHEEKLFEGYQDEIGYLVEHEGRNKFIRNLACDLKGNTLILFNYVERHGVPLYELINSHTERPVHFVHGGVDVDDREEIRQLTEQSDDAIIVASYGTFSTGINIKRLHNVIFASPSKSRVRNLQSIGRVLRKGQNKSQATLYDIADDISTDRGNNYTLNHLMERIKVYNEEKFQYEIIDVKLKAYD</sequence>
<dbReference type="SMART" id="SM00487">
    <property type="entry name" value="DEXDc"/>
    <property type="match status" value="1"/>
</dbReference>
<dbReference type="Pfam" id="PF00271">
    <property type="entry name" value="Helicase_C"/>
    <property type="match status" value="1"/>
</dbReference>
<dbReference type="InterPro" id="IPR050742">
    <property type="entry name" value="Helicase_Restrict-Modif_Enz"/>
</dbReference>
<organism evidence="3 4">
    <name type="scientific">Synechococcus phage S-SM1</name>
    <dbReference type="NCBI Taxonomy" id="444859"/>
    <lineage>
        <taxon>Viruses</taxon>
        <taxon>Duplodnaviria</taxon>
        <taxon>Heunggongvirae</taxon>
        <taxon>Uroviricota</taxon>
        <taxon>Caudoviricetes</taxon>
        <taxon>Pantevenvirales</taxon>
        <taxon>Kyanoviridae</taxon>
        <taxon>Thetisvirus</taxon>
        <taxon>Thetisvirus ssm1</taxon>
    </lineage>
</organism>
<dbReference type="PROSITE" id="PS51194">
    <property type="entry name" value="HELICASE_CTER"/>
    <property type="match status" value="1"/>
</dbReference>
<accession>E3SIF1</accession>